<sequence>MSPLLCLGLLMLCCIGIVVHASSLKCALRKNYLIRQQVHIQKLEIKQQMKEKLLNQFCMLDLLPIPDAPTLDQKPPLATRKPPTSSDGASSNLTIIVAYPPGSPCNPKPNDSTSASGQTNPSETEYPTYSPEGTEYPTYPPGETEDPTYPPDASAQGWPAYSTYPTIRPAPTKETEYPTYPPGETEYPTYPPGDSVQGWPAYPTYPTIRPVPTTAIEYPTYPPGETEYPTYPPGDSAQGWPAYPTYPTVRPAPTSLPGETEEPTYPSEPSAKESKTNPPNAYPTYPPAQTQCPTNPTIQPATEWPIYSTPGTPSLTNQTLPISAPNGAIIVIVDCPYSYSTRKQKETDPLYQLSQQRLDRQPSRQVSFRTAKDVQDDSKLRTVELIKKYGYPVETHFVKTSDGYVLCLHRIPRPGAPVVLLVHGLMSSSAAWVQMGPSNGLAYLLYRQGYDVWLLNTRGNIYSQKHINPDIKPADYWSFTFHQIGIYDLPASIDKIQDITKLTQIQYIGHSQGSTAFFVMCSELPHYCEKVILMQALSPTVYMENTQSPVLRFFALFKSKFSVLLNLLGGYEISKNNLVIAQFRNHICRGSLQASPICAVFEYVMCGFGWNQFNSTLTPLIVGHASQGASSYQVYHYAQLISSVKFQAFDHGEVINQQQYQNPEPPAYNLTRVNCKVAIQHAPDDWLSSKNDVQSLSTRLPNVIDEWNIKQKGFSHYDYLLSKQVNQLINNRVINNCVAQTNPEPIC</sequence>
<dbReference type="InParanoid" id="B4LUK0"/>
<dbReference type="GO" id="GO:0016042">
    <property type="term" value="P:lipid catabolic process"/>
    <property type="evidence" value="ECO:0007669"/>
    <property type="project" value="UniProtKB-KW"/>
</dbReference>
<dbReference type="Pfam" id="PF04083">
    <property type="entry name" value="Abhydro_lipase"/>
    <property type="match status" value="1"/>
</dbReference>
<dbReference type="KEGG" id="dvi:6628484"/>
<feature type="chain" id="PRO_5006457448" description="Partial AB-hydrolase lipase domain-containing protein" evidence="8">
    <location>
        <begin position="22"/>
        <end position="747"/>
    </location>
</feature>
<dbReference type="EMBL" id="CH940649">
    <property type="protein sequence ID" value="EDW64186.2"/>
    <property type="molecule type" value="Genomic_DNA"/>
</dbReference>
<evidence type="ECO:0000256" key="1">
    <source>
        <dbReference type="ARBA" id="ARBA00010701"/>
    </source>
</evidence>
<evidence type="ECO:0000313" key="11">
    <source>
        <dbReference type="Proteomes" id="UP000008792"/>
    </source>
</evidence>
<accession>B4LUK0</accession>
<evidence type="ECO:0000256" key="2">
    <source>
        <dbReference type="ARBA" id="ARBA00022729"/>
    </source>
</evidence>
<feature type="domain" description="Partial AB-hydrolase lipase" evidence="9">
    <location>
        <begin position="383"/>
        <end position="435"/>
    </location>
</feature>
<keyword evidence="4" id="KW-0442">Lipid degradation</keyword>
<evidence type="ECO:0000256" key="7">
    <source>
        <dbReference type="SAM" id="MobiDB-lite"/>
    </source>
</evidence>
<dbReference type="FunCoup" id="B4LUK0">
    <property type="interactions" value="68"/>
</dbReference>
<evidence type="ECO:0000256" key="4">
    <source>
        <dbReference type="ARBA" id="ARBA00022963"/>
    </source>
</evidence>
<protein>
    <recommendedName>
        <fullName evidence="9">Partial AB-hydrolase lipase domain-containing protein</fullName>
    </recommendedName>
</protein>
<evidence type="ECO:0000256" key="3">
    <source>
        <dbReference type="ARBA" id="ARBA00022801"/>
    </source>
</evidence>
<dbReference type="HOGENOM" id="CLU_010974_0_3_1"/>
<dbReference type="Gene3D" id="3.40.50.1820">
    <property type="entry name" value="alpha/beta hydrolase"/>
    <property type="match status" value="1"/>
</dbReference>
<dbReference type="eggNOG" id="KOG2624">
    <property type="taxonomic scope" value="Eukaryota"/>
</dbReference>
<evidence type="ECO:0000259" key="9">
    <source>
        <dbReference type="Pfam" id="PF04083"/>
    </source>
</evidence>
<dbReference type="InterPro" id="IPR006693">
    <property type="entry name" value="AB_hydrolase_lipase"/>
</dbReference>
<dbReference type="MEROPS" id="S33.A90"/>
<proteinExistence type="inferred from homology"/>
<feature type="signal peptide" evidence="8">
    <location>
        <begin position="1"/>
        <end position="21"/>
    </location>
</feature>
<dbReference type="Proteomes" id="UP000008792">
    <property type="component" value="Unassembled WGS sequence"/>
</dbReference>
<keyword evidence="2 8" id="KW-0732">Signal</keyword>
<keyword evidence="3" id="KW-0378">Hydrolase</keyword>
<feature type="region of interest" description="Disordered" evidence="7">
    <location>
        <begin position="69"/>
        <end position="183"/>
    </location>
</feature>
<evidence type="ECO:0000256" key="6">
    <source>
        <dbReference type="ARBA" id="ARBA00023180"/>
    </source>
</evidence>
<dbReference type="ESTHER" id="drovi-b4luk0">
    <property type="family name" value="Acidic_Lipase"/>
</dbReference>
<feature type="compositionally biased region" description="Polar residues" evidence="7">
    <location>
        <begin position="109"/>
        <end position="127"/>
    </location>
</feature>
<dbReference type="AlphaFoldDB" id="B4LUK0"/>
<dbReference type="InterPro" id="IPR029058">
    <property type="entry name" value="AB_hydrolase_fold"/>
</dbReference>
<feature type="region of interest" description="Disordered" evidence="7">
    <location>
        <begin position="223"/>
        <end position="290"/>
    </location>
</feature>
<dbReference type="SMR" id="B4LUK0"/>
<keyword evidence="11" id="KW-1185">Reference proteome</keyword>
<organism evidence="10 11">
    <name type="scientific">Drosophila virilis</name>
    <name type="common">Fruit fly</name>
    <dbReference type="NCBI Taxonomy" id="7244"/>
    <lineage>
        <taxon>Eukaryota</taxon>
        <taxon>Metazoa</taxon>
        <taxon>Ecdysozoa</taxon>
        <taxon>Arthropoda</taxon>
        <taxon>Hexapoda</taxon>
        <taxon>Insecta</taxon>
        <taxon>Pterygota</taxon>
        <taxon>Neoptera</taxon>
        <taxon>Endopterygota</taxon>
        <taxon>Diptera</taxon>
        <taxon>Brachycera</taxon>
        <taxon>Muscomorpha</taxon>
        <taxon>Ephydroidea</taxon>
        <taxon>Drosophilidae</taxon>
        <taxon>Drosophila</taxon>
    </lineage>
</organism>
<evidence type="ECO:0000256" key="8">
    <source>
        <dbReference type="SAM" id="SignalP"/>
    </source>
</evidence>
<dbReference type="SUPFAM" id="SSF53474">
    <property type="entry name" value="alpha/beta-Hydrolases"/>
    <property type="match status" value="1"/>
</dbReference>
<comment type="similarity">
    <text evidence="1">Belongs to the AB hydrolase superfamily. Lipase family.</text>
</comment>
<dbReference type="FunFam" id="3.40.50.1820:FF:000057">
    <property type="entry name" value="Lipase"/>
    <property type="match status" value="1"/>
</dbReference>
<dbReference type="PANTHER" id="PTHR11005">
    <property type="entry name" value="LYSOSOMAL ACID LIPASE-RELATED"/>
    <property type="match status" value="1"/>
</dbReference>
<dbReference type="STRING" id="7244.B4LUK0"/>
<dbReference type="OrthoDB" id="9974421at2759"/>
<evidence type="ECO:0000256" key="5">
    <source>
        <dbReference type="ARBA" id="ARBA00023098"/>
    </source>
</evidence>
<reference evidence="10 11" key="1">
    <citation type="journal article" date="2007" name="Nature">
        <title>Evolution of genes and genomes on the Drosophila phylogeny.</title>
        <authorList>
            <consortium name="Drosophila 12 Genomes Consortium"/>
            <person name="Clark A.G."/>
            <person name="Eisen M.B."/>
            <person name="Smith D.R."/>
            <person name="Bergman C.M."/>
            <person name="Oliver B."/>
            <person name="Markow T.A."/>
            <person name="Kaufman T.C."/>
            <person name="Kellis M."/>
            <person name="Gelbart W."/>
            <person name="Iyer V.N."/>
            <person name="Pollard D.A."/>
            <person name="Sackton T.B."/>
            <person name="Larracuente A.M."/>
            <person name="Singh N.D."/>
            <person name="Abad J.P."/>
            <person name="Abt D.N."/>
            <person name="Adryan B."/>
            <person name="Aguade M."/>
            <person name="Akashi H."/>
            <person name="Anderson W.W."/>
            <person name="Aquadro C.F."/>
            <person name="Ardell D.H."/>
            <person name="Arguello R."/>
            <person name="Artieri C.G."/>
            <person name="Barbash D.A."/>
            <person name="Barker D."/>
            <person name="Barsanti P."/>
            <person name="Batterham P."/>
            <person name="Batzoglou S."/>
            <person name="Begun D."/>
            <person name="Bhutkar A."/>
            <person name="Blanco E."/>
            <person name="Bosak S.A."/>
            <person name="Bradley R.K."/>
            <person name="Brand A.D."/>
            <person name="Brent M.R."/>
            <person name="Brooks A.N."/>
            <person name="Brown R.H."/>
            <person name="Butlin R.K."/>
            <person name="Caggese C."/>
            <person name="Calvi B.R."/>
            <person name="Bernardo de Carvalho A."/>
            <person name="Caspi A."/>
            <person name="Castrezana S."/>
            <person name="Celniker S.E."/>
            <person name="Chang J.L."/>
            <person name="Chapple C."/>
            <person name="Chatterji S."/>
            <person name="Chinwalla A."/>
            <person name="Civetta A."/>
            <person name="Clifton S.W."/>
            <person name="Comeron J.M."/>
            <person name="Costello J.C."/>
            <person name="Coyne J.A."/>
            <person name="Daub J."/>
            <person name="David R.G."/>
            <person name="Delcher A.L."/>
            <person name="Delehaunty K."/>
            <person name="Do C.B."/>
            <person name="Ebling H."/>
            <person name="Edwards K."/>
            <person name="Eickbush T."/>
            <person name="Evans J.D."/>
            <person name="Filipski A."/>
            <person name="Findeiss S."/>
            <person name="Freyhult E."/>
            <person name="Fulton L."/>
            <person name="Fulton R."/>
            <person name="Garcia A.C."/>
            <person name="Gardiner A."/>
            <person name="Garfield D.A."/>
            <person name="Garvin B.E."/>
            <person name="Gibson G."/>
            <person name="Gilbert D."/>
            <person name="Gnerre S."/>
            <person name="Godfrey J."/>
            <person name="Good R."/>
            <person name="Gotea V."/>
            <person name="Gravely B."/>
            <person name="Greenberg A.J."/>
            <person name="Griffiths-Jones S."/>
            <person name="Gross S."/>
            <person name="Guigo R."/>
            <person name="Gustafson E.A."/>
            <person name="Haerty W."/>
            <person name="Hahn M.W."/>
            <person name="Halligan D.L."/>
            <person name="Halpern A.L."/>
            <person name="Halter G.M."/>
            <person name="Han M.V."/>
            <person name="Heger A."/>
            <person name="Hillier L."/>
            <person name="Hinrichs A.S."/>
            <person name="Holmes I."/>
            <person name="Hoskins R.A."/>
            <person name="Hubisz M.J."/>
            <person name="Hultmark D."/>
            <person name="Huntley M.A."/>
            <person name="Jaffe D.B."/>
            <person name="Jagadeeshan S."/>
            <person name="Jeck W.R."/>
            <person name="Johnson J."/>
            <person name="Jones C.D."/>
            <person name="Jordan W.C."/>
            <person name="Karpen G.H."/>
            <person name="Kataoka E."/>
            <person name="Keightley P.D."/>
            <person name="Kheradpour P."/>
            <person name="Kirkness E.F."/>
            <person name="Koerich L.B."/>
            <person name="Kristiansen K."/>
            <person name="Kudrna D."/>
            <person name="Kulathinal R.J."/>
            <person name="Kumar S."/>
            <person name="Kwok R."/>
            <person name="Lander E."/>
            <person name="Langley C.H."/>
            <person name="Lapoint R."/>
            <person name="Lazzaro B.P."/>
            <person name="Lee S.J."/>
            <person name="Levesque L."/>
            <person name="Li R."/>
            <person name="Lin C.F."/>
            <person name="Lin M.F."/>
            <person name="Lindblad-Toh K."/>
            <person name="Llopart A."/>
            <person name="Long M."/>
            <person name="Low L."/>
            <person name="Lozovsky E."/>
            <person name="Lu J."/>
            <person name="Luo M."/>
            <person name="Machado C.A."/>
            <person name="Makalowski W."/>
            <person name="Marzo M."/>
            <person name="Matsuda M."/>
            <person name="Matzkin L."/>
            <person name="McAllister B."/>
            <person name="McBride C.S."/>
            <person name="McKernan B."/>
            <person name="McKernan K."/>
            <person name="Mendez-Lago M."/>
            <person name="Minx P."/>
            <person name="Mollenhauer M.U."/>
            <person name="Montooth K."/>
            <person name="Mount S.M."/>
            <person name="Mu X."/>
            <person name="Myers E."/>
            <person name="Negre B."/>
            <person name="Newfeld S."/>
            <person name="Nielsen R."/>
            <person name="Noor M.A."/>
            <person name="O'Grady P."/>
            <person name="Pachter L."/>
            <person name="Papaceit M."/>
            <person name="Parisi M.J."/>
            <person name="Parisi M."/>
            <person name="Parts L."/>
            <person name="Pedersen J.S."/>
            <person name="Pesole G."/>
            <person name="Phillippy A.M."/>
            <person name="Ponting C.P."/>
            <person name="Pop M."/>
            <person name="Porcelli D."/>
            <person name="Powell J.R."/>
            <person name="Prohaska S."/>
            <person name="Pruitt K."/>
            <person name="Puig M."/>
            <person name="Quesneville H."/>
            <person name="Ram K.R."/>
            <person name="Rand D."/>
            <person name="Rasmussen M.D."/>
            <person name="Reed L.K."/>
            <person name="Reenan R."/>
            <person name="Reily A."/>
            <person name="Remington K.A."/>
            <person name="Rieger T.T."/>
            <person name="Ritchie M.G."/>
            <person name="Robin C."/>
            <person name="Rogers Y.H."/>
            <person name="Rohde C."/>
            <person name="Rozas J."/>
            <person name="Rubenfield M.J."/>
            <person name="Ruiz A."/>
            <person name="Russo S."/>
            <person name="Salzberg S.L."/>
            <person name="Sanchez-Gracia A."/>
            <person name="Saranga D.J."/>
            <person name="Sato H."/>
            <person name="Schaeffer S.W."/>
            <person name="Schatz M.C."/>
            <person name="Schlenke T."/>
            <person name="Schwartz R."/>
            <person name="Segarra C."/>
            <person name="Singh R.S."/>
            <person name="Sirot L."/>
            <person name="Sirota M."/>
            <person name="Sisneros N.B."/>
            <person name="Smith C.D."/>
            <person name="Smith T.F."/>
            <person name="Spieth J."/>
            <person name="Stage D.E."/>
            <person name="Stark A."/>
            <person name="Stephan W."/>
            <person name="Strausberg R.L."/>
            <person name="Strempel S."/>
            <person name="Sturgill D."/>
            <person name="Sutton G."/>
            <person name="Sutton G.G."/>
            <person name="Tao W."/>
            <person name="Teichmann S."/>
            <person name="Tobari Y.N."/>
            <person name="Tomimura Y."/>
            <person name="Tsolas J.M."/>
            <person name="Valente V.L."/>
            <person name="Venter E."/>
            <person name="Venter J.C."/>
            <person name="Vicario S."/>
            <person name="Vieira F.G."/>
            <person name="Vilella A.J."/>
            <person name="Villasante A."/>
            <person name="Walenz B."/>
            <person name="Wang J."/>
            <person name="Wasserman M."/>
            <person name="Watts T."/>
            <person name="Wilson D."/>
            <person name="Wilson R.K."/>
            <person name="Wing R.A."/>
            <person name="Wolfner M.F."/>
            <person name="Wong A."/>
            <person name="Wong G.K."/>
            <person name="Wu C.I."/>
            <person name="Wu G."/>
            <person name="Yamamoto D."/>
            <person name="Yang H.P."/>
            <person name="Yang S.P."/>
            <person name="Yorke J.A."/>
            <person name="Yoshida K."/>
            <person name="Zdobnov E."/>
            <person name="Zhang P."/>
            <person name="Zhang Y."/>
            <person name="Zimin A.V."/>
            <person name="Baldwin J."/>
            <person name="Abdouelleil A."/>
            <person name="Abdulkadir J."/>
            <person name="Abebe A."/>
            <person name="Abera B."/>
            <person name="Abreu J."/>
            <person name="Acer S.C."/>
            <person name="Aftuck L."/>
            <person name="Alexander A."/>
            <person name="An P."/>
            <person name="Anderson E."/>
            <person name="Anderson S."/>
            <person name="Arachi H."/>
            <person name="Azer M."/>
            <person name="Bachantsang P."/>
            <person name="Barry A."/>
            <person name="Bayul T."/>
            <person name="Berlin A."/>
            <person name="Bessette D."/>
            <person name="Bloom T."/>
            <person name="Blye J."/>
            <person name="Boguslavskiy L."/>
            <person name="Bonnet C."/>
            <person name="Boukhgalter B."/>
            <person name="Bourzgui I."/>
            <person name="Brown A."/>
            <person name="Cahill P."/>
            <person name="Channer S."/>
            <person name="Cheshatsang Y."/>
            <person name="Chuda L."/>
            <person name="Citroen M."/>
            <person name="Collymore A."/>
            <person name="Cooke P."/>
            <person name="Costello M."/>
            <person name="D'Aco K."/>
            <person name="Daza R."/>
            <person name="De Haan G."/>
            <person name="DeGray S."/>
            <person name="DeMaso C."/>
            <person name="Dhargay N."/>
            <person name="Dooley K."/>
            <person name="Dooley E."/>
            <person name="Doricent M."/>
            <person name="Dorje P."/>
            <person name="Dorjee K."/>
            <person name="Dupes A."/>
            <person name="Elong R."/>
            <person name="Falk J."/>
            <person name="Farina A."/>
            <person name="Faro S."/>
            <person name="Ferguson D."/>
            <person name="Fisher S."/>
            <person name="Foley C.D."/>
            <person name="Franke A."/>
            <person name="Friedrich D."/>
            <person name="Gadbois L."/>
            <person name="Gearin G."/>
            <person name="Gearin C.R."/>
            <person name="Giannoukos G."/>
            <person name="Goode T."/>
            <person name="Graham J."/>
            <person name="Grandbois E."/>
            <person name="Grewal S."/>
            <person name="Gyaltsen K."/>
            <person name="Hafez N."/>
            <person name="Hagos B."/>
            <person name="Hall J."/>
            <person name="Henson C."/>
            <person name="Hollinger A."/>
            <person name="Honan T."/>
            <person name="Huard M.D."/>
            <person name="Hughes L."/>
            <person name="Hurhula B."/>
            <person name="Husby M.E."/>
            <person name="Kamat A."/>
            <person name="Kanga B."/>
            <person name="Kashin S."/>
            <person name="Khazanovich D."/>
            <person name="Kisner P."/>
            <person name="Lance K."/>
            <person name="Lara M."/>
            <person name="Lee W."/>
            <person name="Lennon N."/>
            <person name="Letendre F."/>
            <person name="LeVine R."/>
            <person name="Lipovsky A."/>
            <person name="Liu X."/>
            <person name="Liu J."/>
            <person name="Liu S."/>
            <person name="Lokyitsang T."/>
            <person name="Lokyitsang Y."/>
            <person name="Lubonja R."/>
            <person name="Lui A."/>
            <person name="MacDonald P."/>
            <person name="Magnisalis V."/>
            <person name="Maru K."/>
            <person name="Matthews C."/>
            <person name="McCusker W."/>
            <person name="McDonough S."/>
            <person name="Mehta T."/>
            <person name="Meldrim J."/>
            <person name="Meneus L."/>
            <person name="Mihai O."/>
            <person name="Mihalev A."/>
            <person name="Mihova T."/>
            <person name="Mittelman R."/>
            <person name="Mlenga V."/>
            <person name="Montmayeur A."/>
            <person name="Mulrain L."/>
            <person name="Navidi A."/>
            <person name="Naylor J."/>
            <person name="Negash T."/>
            <person name="Nguyen T."/>
            <person name="Nguyen N."/>
            <person name="Nicol R."/>
            <person name="Norbu C."/>
            <person name="Norbu N."/>
            <person name="Novod N."/>
            <person name="O'Neill B."/>
            <person name="Osman S."/>
            <person name="Markiewicz E."/>
            <person name="Oyono O.L."/>
            <person name="Patti C."/>
            <person name="Phunkhang P."/>
            <person name="Pierre F."/>
            <person name="Priest M."/>
            <person name="Raghuraman S."/>
            <person name="Rege F."/>
            <person name="Reyes R."/>
            <person name="Rise C."/>
            <person name="Rogov P."/>
            <person name="Ross K."/>
            <person name="Ryan E."/>
            <person name="Settipalli S."/>
            <person name="Shea T."/>
            <person name="Sherpa N."/>
            <person name="Shi L."/>
            <person name="Shih D."/>
            <person name="Sparrow T."/>
            <person name="Spaulding J."/>
            <person name="Stalker J."/>
            <person name="Stange-Thomann N."/>
            <person name="Stavropoulos S."/>
            <person name="Stone C."/>
            <person name="Strader C."/>
            <person name="Tesfaye S."/>
            <person name="Thomson T."/>
            <person name="Thoulutsang Y."/>
            <person name="Thoulutsang D."/>
            <person name="Topham K."/>
            <person name="Topping I."/>
            <person name="Tsamla T."/>
            <person name="Vassiliev H."/>
            <person name="Vo A."/>
            <person name="Wangchuk T."/>
            <person name="Wangdi T."/>
            <person name="Weiand M."/>
            <person name="Wilkinson J."/>
            <person name="Wilson A."/>
            <person name="Yadav S."/>
            <person name="Young G."/>
            <person name="Yu Q."/>
            <person name="Zembek L."/>
            <person name="Zhong D."/>
            <person name="Zimmer A."/>
            <person name="Zwirko Z."/>
            <person name="Jaffe D.B."/>
            <person name="Alvarez P."/>
            <person name="Brockman W."/>
            <person name="Butler J."/>
            <person name="Chin C."/>
            <person name="Gnerre S."/>
            <person name="Grabherr M."/>
            <person name="Kleber M."/>
            <person name="Mauceli E."/>
            <person name="MacCallum I."/>
        </authorList>
    </citation>
    <scope>NUCLEOTIDE SEQUENCE [LARGE SCALE GENOMIC DNA]</scope>
    <source>
        <strain evidence="11">Tucson 15010-1051.87</strain>
    </source>
</reference>
<name>B4LUK0_DROVI</name>
<keyword evidence="5" id="KW-0443">Lipid metabolism</keyword>
<dbReference type="GO" id="GO:0016787">
    <property type="term" value="F:hydrolase activity"/>
    <property type="evidence" value="ECO:0007669"/>
    <property type="project" value="UniProtKB-KW"/>
</dbReference>
<keyword evidence="6" id="KW-0325">Glycoprotein</keyword>
<gene>
    <name evidence="10" type="primary">Dvir\GJ23877</name>
    <name evidence="10" type="ORF">Dvir_GJ23877</name>
</gene>
<evidence type="ECO:0000313" key="10">
    <source>
        <dbReference type="EMBL" id="EDW64186.2"/>
    </source>
</evidence>
<feature type="compositionally biased region" description="Polar residues" evidence="7">
    <location>
        <begin position="82"/>
        <end position="94"/>
    </location>
</feature>